<dbReference type="Proteomes" id="UP000326505">
    <property type="component" value="Chromosome"/>
</dbReference>
<keyword evidence="6" id="KW-1185">Reference proteome</keyword>
<keyword evidence="2" id="KW-0732">Signal</keyword>
<reference evidence="3 6" key="2">
    <citation type="submission" date="2020-08" db="EMBL/GenBank/DDBJ databases">
        <title>Genomic Encyclopedia of Type Strains, Phase III (KMG-III): the genomes of soil and plant-associated and newly described type strains.</title>
        <authorList>
            <person name="Whitman W."/>
        </authorList>
    </citation>
    <scope>NUCLEOTIDE SEQUENCE [LARGE SCALE GENOMIC DNA]</scope>
    <source>
        <strain evidence="3 6">CECT 3146</strain>
    </source>
</reference>
<dbReference type="RefSeq" id="WP_150511523.1">
    <property type="nucleotide sequence ID" value="NZ_BMSQ01000014.1"/>
</dbReference>
<proteinExistence type="predicted"/>
<feature type="compositionally biased region" description="Basic and acidic residues" evidence="1">
    <location>
        <begin position="250"/>
        <end position="259"/>
    </location>
</feature>
<feature type="signal peptide" evidence="2">
    <location>
        <begin position="1"/>
        <end position="18"/>
    </location>
</feature>
<gene>
    <name evidence="4" type="ORF">CP982_18315</name>
    <name evidence="3" type="ORF">FHS40_006881</name>
</gene>
<protein>
    <recommendedName>
        <fullName evidence="7">Lipoprotein</fullName>
    </recommendedName>
</protein>
<sequence>MHAISRRTTFAALCLATAATVTLTGCGGDKSDDAKKPAAAAKKKAPFADLSGPQIIDKAVKATSGASSLRMKGSMADGGGPGFIDLALDTKGSCVGTIGTGGEGSVDLIGKGKTVYMRYDAAFLRSEMKGEKDADVQASVDMMADRWVKTGSTESDEQDFAEFCDLKTVLADFKDTESAARKGKATTVDGTPAIALHESDGKERATLYVATEGKPYLLKAVNDPGKGKKKDTLTFTDFDKPVKATPPKGDVLDLDKLDG</sequence>
<evidence type="ECO:0000256" key="1">
    <source>
        <dbReference type="SAM" id="MobiDB-lite"/>
    </source>
</evidence>
<evidence type="ECO:0000313" key="3">
    <source>
        <dbReference type="EMBL" id="MBB5107764.1"/>
    </source>
</evidence>
<evidence type="ECO:0000313" key="5">
    <source>
        <dbReference type="Proteomes" id="UP000326505"/>
    </source>
</evidence>
<feature type="chain" id="PRO_5044623253" description="Lipoprotein" evidence="2">
    <location>
        <begin position="19"/>
        <end position="259"/>
    </location>
</feature>
<dbReference type="KEGG" id="sspb:CP982_18315"/>
<feature type="region of interest" description="Disordered" evidence="1">
    <location>
        <begin position="238"/>
        <end position="259"/>
    </location>
</feature>
<dbReference type="PROSITE" id="PS51257">
    <property type="entry name" value="PROKAR_LIPOPROTEIN"/>
    <property type="match status" value="1"/>
</dbReference>
<evidence type="ECO:0000313" key="6">
    <source>
        <dbReference type="Proteomes" id="UP000549009"/>
    </source>
</evidence>
<dbReference type="EMBL" id="JACHJD010000015">
    <property type="protein sequence ID" value="MBB5107764.1"/>
    <property type="molecule type" value="Genomic_DNA"/>
</dbReference>
<accession>A0A5P2XD44</accession>
<dbReference type="EMBL" id="CP023690">
    <property type="protein sequence ID" value="QEV60436.1"/>
    <property type="molecule type" value="Genomic_DNA"/>
</dbReference>
<reference evidence="4 5" key="1">
    <citation type="submission" date="2017-09" db="EMBL/GenBank/DDBJ databases">
        <authorList>
            <person name="Lee N."/>
            <person name="Cho B.-K."/>
        </authorList>
    </citation>
    <scope>NUCLEOTIDE SEQUENCE [LARGE SCALE GENOMIC DNA]</scope>
    <source>
        <strain evidence="4 5">ATCC 27465</strain>
    </source>
</reference>
<name>A0A5P2XD44_STRST</name>
<dbReference type="OrthoDB" id="3745543at2"/>
<evidence type="ECO:0000313" key="4">
    <source>
        <dbReference type="EMBL" id="QEV60436.1"/>
    </source>
</evidence>
<organism evidence="4 5">
    <name type="scientific">Streptomyces spectabilis</name>
    <dbReference type="NCBI Taxonomy" id="68270"/>
    <lineage>
        <taxon>Bacteria</taxon>
        <taxon>Bacillati</taxon>
        <taxon>Actinomycetota</taxon>
        <taxon>Actinomycetes</taxon>
        <taxon>Kitasatosporales</taxon>
        <taxon>Streptomycetaceae</taxon>
        <taxon>Streptomyces</taxon>
    </lineage>
</organism>
<evidence type="ECO:0000256" key="2">
    <source>
        <dbReference type="SAM" id="SignalP"/>
    </source>
</evidence>
<dbReference type="Proteomes" id="UP000549009">
    <property type="component" value="Unassembled WGS sequence"/>
</dbReference>
<evidence type="ECO:0008006" key="7">
    <source>
        <dbReference type="Google" id="ProtNLM"/>
    </source>
</evidence>
<dbReference type="Gene3D" id="2.50.20.20">
    <property type="match status" value="1"/>
</dbReference>
<dbReference type="AlphaFoldDB" id="A0A5P2XD44"/>